<name>K3Z1V8_SETIT</name>
<reference evidence="3" key="1">
    <citation type="journal article" date="2012" name="Nat. Biotechnol.">
        <title>Reference genome sequence of the model plant Setaria.</title>
        <authorList>
            <person name="Bennetzen J.L."/>
            <person name="Schmutz J."/>
            <person name="Wang H."/>
            <person name="Percifield R."/>
            <person name="Hawkins J."/>
            <person name="Pontaroli A.C."/>
            <person name="Estep M."/>
            <person name="Feng L."/>
            <person name="Vaughn J.N."/>
            <person name="Grimwood J."/>
            <person name="Jenkins J."/>
            <person name="Barry K."/>
            <person name="Lindquist E."/>
            <person name="Hellsten U."/>
            <person name="Deshpande S."/>
            <person name="Wang X."/>
            <person name="Wu X."/>
            <person name="Mitros T."/>
            <person name="Triplett J."/>
            <person name="Yang X."/>
            <person name="Ye C.Y."/>
            <person name="Mauro-Herrera M."/>
            <person name="Wang L."/>
            <person name="Li P."/>
            <person name="Sharma M."/>
            <person name="Sharma R."/>
            <person name="Ronald P.C."/>
            <person name="Panaud O."/>
            <person name="Kellogg E.A."/>
            <person name="Brutnell T.P."/>
            <person name="Doust A.N."/>
            <person name="Tuskan G.A."/>
            <person name="Rokhsar D."/>
            <person name="Devos K.M."/>
        </authorList>
    </citation>
    <scope>NUCLEOTIDE SEQUENCE [LARGE SCALE GENOMIC DNA]</scope>
    <source>
        <strain evidence="3">cv. Yugu1</strain>
    </source>
</reference>
<dbReference type="EMBL" id="AGNK02000379">
    <property type="status" value="NOT_ANNOTATED_CDS"/>
    <property type="molecule type" value="Genomic_DNA"/>
</dbReference>
<dbReference type="Gramene" id="KQL29972">
    <property type="protein sequence ID" value="KQL29972"/>
    <property type="gene ID" value="SETIT_020526mg"/>
</dbReference>
<proteinExistence type="predicted"/>
<evidence type="ECO:0000256" key="1">
    <source>
        <dbReference type="SAM" id="MobiDB-lite"/>
    </source>
</evidence>
<dbReference type="AlphaFoldDB" id="K3Z1V8"/>
<sequence>MGGAKHSHKEAGQRATAPGSSTRANWGWDVGGIDRAVTPA</sequence>
<evidence type="ECO:0000313" key="3">
    <source>
        <dbReference type="Proteomes" id="UP000004995"/>
    </source>
</evidence>
<dbReference type="HOGENOM" id="CLU_3300276_0_0_1"/>
<accession>K3Z1V8</accession>
<evidence type="ECO:0000313" key="2">
    <source>
        <dbReference type="EnsemblPlants" id="KQL29972"/>
    </source>
</evidence>
<dbReference type="Proteomes" id="UP000004995">
    <property type="component" value="Unassembled WGS sequence"/>
</dbReference>
<protein>
    <submittedName>
        <fullName evidence="2">Uncharacterized protein</fullName>
    </submittedName>
</protein>
<keyword evidence="3" id="KW-1185">Reference proteome</keyword>
<feature type="region of interest" description="Disordered" evidence="1">
    <location>
        <begin position="1"/>
        <end position="40"/>
    </location>
</feature>
<organism evidence="2 3">
    <name type="scientific">Setaria italica</name>
    <name type="common">Foxtail millet</name>
    <name type="synonym">Panicum italicum</name>
    <dbReference type="NCBI Taxonomy" id="4555"/>
    <lineage>
        <taxon>Eukaryota</taxon>
        <taxon>Viridiplantae</taxon>
        <taxon>Streptophyta</taxon>
        <taxon>Embryophyta</taxon>
        <taxon>Tracheophyta</taxon>
        <taxon>Spermatophyta</taxon>
        <taxon>Magnoliopsida</taxon>
        <taxon>Liliopsida</taxon>
        <taxon>Poales</taxon>
        <taxon>Poaceae</taxon>
        <taxon>PACMAD clade</taxon>
        <taxon>Panicoideae</taxon>
        <taxon>Panicodae</taxon>
        <taxon>Paniceae</taxon>
        <taxon>Cenchrinae</taxon>
        <taxon>Setaria</taxon>
    </lineage>
</organism>
<reference evidence="2" key="2">
    <citation type="submission" date="2018-08" db="UniProtKB">
        <authorList>
            <consortium name="EnsemblPlants"/>
        </authorList>
    </citation>
    <scope>IDENTIFICATION</scope>
    <source>
        <strain evidence="2">Yugu1</strain>
    </source>
</reference>
<dbReference type="InParanoid" id="K3Z1V8"/>
<dbReference type="EnsemblPlants" id="KQL29972">
    <property type="protein sequence ID" value="KQL29972"/>
    <property type="gene ID" value="SETIT_020526mg"/>
</dbReference>